<protein>
    <submittedName>
        <fullName evidence="2">Uncharacterized protein</fullName>
    </submittedName>
</protein>
<dbReference type="Proteomes" id="UP000324222">
    <property type="component" value="Unassembled WGS sequence"/>
</dbReference>
<comment type="caution">
    <text evidence="2">The sequence shown here is derived from an EMBL/GenBank/DDBJ whole genome shotgun (WGS) entry which is preliminary data.</text>
</comment>
<proteinExistence type="predicted"/>
<evidence type="ECO:0000256" key="1">
    <source>
        <dbReference type="SAM" id="MobiDB-lite"/>
    </source>
</evidence>
<gene>
    <name evidence="2" type="ORF">E2C01_094770</name>
</gene>
<keyword evidence="3" id="KW-1185">Reference proteome</keyword>
<evidence type="ECO:0000313" key="2">
    <source>
        <dbReference type="EMBL" id="MPC99361.1"/>
    </source>
</evidence>
<dbReference type="EMBL" id="VSRR010118003">
    <property type="protein sequence ID" value="MPC99361.1"/>
    <property type="molecule type" value="Genomic_DNA"/>
</dbReference>
<reference evidence="2 3" key="1">
    <citation type="submission" date="2019-05" db="EMBL/GenBank/DDBJ databases">
        <title>Another draft genome of Portunus trituberculatus and its Hox gene families provides insights of decapod evolution.</title>
        <authorList>
            <person name="Jeong J.-H."/>
            <person name="Song I."/>
            <person name="Kim S."/>
            <person name="Choi T."/>
            <person name="Kim D."/>
            <person name="Ryu S."/>
            <person name="Kim W."/>
        </authorList>
    </citation>
    <scope>NUCLEOTIDE SEQUENCE [LARGE SCALE GENOMIC DNA]</scope>
    <source>
        <tissue evidence="2">Muscle</tissue>
    </source>
</reference>
<feature type="region of interest" description="Disordered" evidence="1">
    <location>
        <begin position="1"/>
        <end position="72"/>
    </location>
</feature>
<evidence type="ECO:0000313" key="3">
    <source>
        <dbReference type="Proteomes" id="UP000324222"/>
    </source>
</evidence>
<name>A0A5B7JN16_PORTR</name>
<dbReference type="AlphaFoldDB" id="A0A5B7JN16"/>
<organism evidence="2 3">
    <name type="scientific">Portunus trituberculatus</name>
    <name type="common">Swimming crab</name>
    <name type="synonym">Neptunus trituberculatus</name>
    <dbReference type="NCBI Taxonomy" id="210409"/>
    <lineage>
        <taxon>Eukaryota</taxon>
        <taxon>Metazoa</taxon>
        <taxon>Ecdysozoa</taxon>
        <taxon>Arthropoda</taxon>
        <taxon>Crustacea</taxon>
        <taxon>Multicrustacea</taxon>
        <taxon>Malacostraca</taxon>
        <taxon>Eumalacostraca</taxon>
        <taxon>Eucarida</taxon>
        <taxon>Decapoda</taxon>
        <taxon>Pleocyemata</taxon>
        <taxon>Brachyura</taxon>
        <taxon>Eubrachyura</taxon>
        <taxon>Portunoidea</taxon>
        <taxon>Portunidae</taxon>
        <taxon>Portuninae</taxon>
        <taxon>Portunus</taxon>
    </lineage>
</organism>
<sequence>MTGSDGYAAYTCQFPDRNSVSHSRQASPPTPSPTTPSTHPLPYTPISPTFHHHALSPHSALPPPPSPPPTFTSLIPSLPLPLHLYHSLPSTSTTTPSTSRSTVKMFHREPYDFFLLFFYFV</sequence>
<feature type="compositionally biased region" description="Polar residues" evidence="1">
    <location>
        <begin position="16"/>
        <end position="26"/>
    </location>
</feature>
<feature type="compositionally biased region" description="Pro residues" evidence="1">
    <location>
        <begin position="60"/>
        <end position="70"/>
    </location>
</feature>
<accession>A0A5B7JN16</accession>